<dbReference type="EMBL" id="CAXJRC010000002">
    <property type="protein sequence ID" value="CAL2104962.1"/>
    <property type="molecule type" value="Genomic_DNA"/>
</dbReference>
<dbReference type="Proteomes" id="UP001497602">
    <property type="component" value="Unassembled WGS sequence"/>
</dbReference>
<protein>
    <recommendedName>
        <fullName evidence="4">Outer membrane protein beta-barrel domain-containing protein</fullName>
    </recommendedName>
</protein>
<evidence type="ECO:0000313" key="2">
    <source>
        <dbReference type="EMBL" id="CAL2104962.1"/>
    </source>
</evidence>
<proteinExistence type="predicted"/>
<keyword evidence="1" id="KW-0732">Signal</keyword>
<dbReference type="RefSeq" id="WP_348736702.1">
    <property type="nucleotide sequence ID" value="NZ_CAXJRC010000002.1"/>
</dbReference>
<evidence type="ECO:0000313" key="3">
    <source>
        <dbReference type="Proteomes" id="UP001497602"/>
    </source>
</evidence>
<accession>A0ABM9PH92</accession>
<reference evidence="2 3" key="1">
    <citation type="submission" date="2024-05" db="EMBL/GenBank/DDBJ databases">
        <authorList>
            <person name="Duchaud E."/>
        </authorList>
    </citation>
    <scope>NUCLEOTIDE SEQUENCE [LARGE SCALE GENOMIC DNA]</scope>
    <source>
        <strain evidence="2">Ena-SAMPLE-TAB-13-05-2024-13:56:06:370-140305</strain>
    </source>
</reference>
<feature type="signal peptide" evidence="1">
    <location>
        <begin position="1"/>
        <end position="18"/>
    </location>
</feature>
<evidence type="ECO:0000256" key="1">
    <source>
        <dbReference type="SAM" id="SignalP"/>
    </source>
</evidence>
<organism evidence="2 3">
    <name type="scientific">Tenacibaculum vairaonense</name>
    <dbReference type="NCBI Taxonomy" id="3137860"/>
    <lineage>
        <taxon>Bacteria</taxon>
        <taxon>Pseudomonadati</taxon>
        <taxon>Bacteroidota</taxon>
        <taxon>Flavobacteriia</taxon>
        <taxon>Flavobacteriales</taxon>
        <taxon>Flavobacteriaceae</taxon>
        <taxon>Tenacibaculum</taxon>
    </lineage>
</organism>
<comment type="caution">
    <text evidence="2">The sequence shown here is derived from an EMBL/GenBank/DDBJ whole genome shotgun (WGS) entry which is preliminary data.</text>
</comment>
<keyword evidence="3" id="KW-1185">Reference proteome</keyword>
<evidence type="ECO:0008006" key="4">
    <source>
        <dbReference type="Google" id="ProtNLM"/>
    </source>
</evidence>
<name>A0ABM9PH92_9FLAO</name>
<feature type="chain" id="PRO_5047473516" description="Outer membrane protein beta-barrel domain-containing protein" evidence="1">
    <location>
        <begin position="19"/>
        <end position="177"/>
    </location>
</feature>
<sequence>MKKLLLLAIIFLQTYLSAQNKTGHAFFTGSLSTTFGINQNYKLSEEGNGPFIVPKSVLIRTGFGYQFNKRWTSSINAGYDHHFSYAINSIPLYGSLRYNFITNNSDAYFIEGSYGQMFRLSTEFSNGDYYKIGLGMLSISSNRWNGVLRLDFHRKKITNFRNGNLDSISIGIGFSFH</sequence>
<gene>
    <name evidence="2" type="ORF">T190115A13A_110098</name>
</gene>